<organism evidence="18 19">
    <name type="scientific">Syntrophotalea acetylenica</name>
    <name type="common">Pelobacter acetylenicus</name>
    <dbReference type="NCBI Taxonomy" id="29542"/>
    <lineage>
        <taxon>Bacteria</taxon>
        <taxon>Pseudomonadati</taxon>
        <taxon>Thermodesulfobacteriota</taxon>
        <taxon>Desulfuromonadia</taxon>
        <taxon>Desulfuromonadales</taxon>
        <taxon>Syntrophotaleaceae</taxon>
        <taxon>Syntrophotalea</taxon>
    </lineage>
</organism>
<evidence type="ECO:0000256" key="11">
    <source>
        <dbReference type="ARBA" id="ARBA00053423"/>
    </source>
</evidence>
<keyword evidence="19" id="KW-1185">Reference proteome</keyword>
<dbReference type="SUPFAM" id="SSF46565">
    <property type="entry name" value="Chaperone J-domain"/>
    <property type="match status" value="1"/>
</dbReference>
<evidence type="ECO:0000256" key="3">
    <source>
        <dbReference type="ARBA" id="ARBA00022490"/>
    </source>
</evidence>
<accession>A0A1L3GGF6</accession>
<feature type="zinc finger region" description="CR-type" evidence="15">
    <location>
        <begin position="138"/>
        <end position="216"/>
    </location>
</feature>
<feature type="binding site" evidence="14">
    <location>
        <position position="204"/>
    </location>
    <ligand>
        <name>Zn(2+)</name>
        <dbReference type="ChEBI" id="CHEBI:29105"/>
        <label>1</label>
    </ligand>
</feature>
<dbReference type="InterPro" id="IPR002939">
    <property type="entry name" value="DnaJ_C"/>
</dbReference>
<dbReference type="GO" id="GO:0006260">
    <property type="term" value="P:DNA replication"/>
    <property type="evidence" value="ECO:0007669"/>
    <property type="project" value="UniProtKB-KW"/>
</dbReference>
<keyword evidence="6 14" id="KW-0677">Repeat</keyword>
<dbReference type="AlphaFoldDB" id="A0A1L3GGF6"/>
<keyword evidence="10 14" id="KW-0143">Chaperone</keyword>
<dbReference type="InterPro" id="IPR018253">
    <property type="entry name" value="DnaJ_domain_CS"/>
</dbReference>
<evidence type="ECO:0000256" key="9">
    <source>
        <dbReference type="ARBA" id="ARBA00023016"/>
    </source>
</evidence>
<feature type="binding site" evidence="14">
    <location>
        <position position="154"/>
    </location>
    <ligand>
        <name>Zn(2+)</name>
        <dbReference type="ChEBI" id="CHEBI:29105"/>
        <label>1</label>
    </ligand>
</feature>
<dbReference type="KEGG" id="pace:A6070_00730"/>
<evidence type="ECO:0000256" key="1">
    <source>
        <dbReference type="ARBA" id="ARBA00004496"/>
    </source>
</evidence>
<dbReference type="Gene3D" id="2.60.260.20">
    <property type="entry name" value="Urease metallochaperone UreE, N-terminal domain"/>
    <property type="match status" value="2"/>
</dbReference>
<dbReference type="Proteomes" id="UP000182264">
    <property type="component" value="Chromosome"/>
</dbReference>
<keyword evidence="3 14" id="KW-0963">Cytoplasm</keyword>
<comment type="similarity">
    <text evidence="12 14">Belongs to the DnaJ family.</text>
</comment>
<evidence type="ECO:0000256" key="15">
    <source>
        <dbReference type="PROSITE-ProRule" id="PRU00546"/>
    </source>
</evidence>
<evidence type="ECO:0000256" key="2">
    <source>
        <dbReference type="ARBA" id="ARBA00011738"/>
    </source>
</evidence>
<dbReference type="PROSITE" id="PS51188">
    <property type="entry name" value="ZF_CR"/>
    <property type="match status" value="1"/>
</dbReference>
<dbReference type="NCBIfam" id="NF008035">
    <property type="entry name" value="PRK10767.1"/>
    <property type="match status" value="1"/>
</dbReference>
<feature type="repeat" description="CXXCXGXG motif" evidence="14">
    <location>
        <begin position="151"/>
        <end position="158"/>
    </location>
</feature>
<keyword evidence="9 14" id="KW-0346">Stress response</keyword>
<evidence type="ECO:0000256" key="4">
    <source>
        <dbReference type="ARBA" id="ARBA00022705"/>
    </source>
</evidence>
<feature type="repeat" description="CXXCXGXG motif" evidence="14">
    <location>
        <begin position="204"/>
        <end position="211"/>
    </location>
</feature>
<evidence type="ECO:0000313" key="18">
    <source>
        <dbReference type="EMBL" id="APG24768.1"/>
    </source>
</evidence>
<feature type="binding site" evidence="14">
    <location>
        <position position="168"/>
    </location>
    <ligand>
        <name>Zn(2+)</name>
        <dbReference type="ChEBI" id="CHEBI:29105"/>
        <label>2</label>
    </ligand>
</feature>
<evidence type="ECO:0000256" key="13">
    <source>
        <dbReference type="ARBA" id="ARBA00067609"/>
    </source>
</evidence>
<keyword evidence="8 14" id="KW-0862">Zinc</keyword>
<evidence type="ECO:0000256" key="12">
    <source>
        <dbReference type="ARBA" id="ARBA00061004"/>
    </source>
</evidence>
<dbReference type="InterPro" id="IPR001305">
    <property type="entry name" value="HSP_DnaJ_Cys-rich_dom"/>
</dbReference>
<comment type="cofactor">
    <cofactor evidence="14">
        <name>Zn(2+)</name>
        <dbReference type="ChEBI" id="CHEBI:29105"/>
    </cofactor>
    <text evidence="14">Binds 2 Zn(2+) ions per monomer.</text>
</comment>
<dbReference type="SUPFAM" id="SSF57938">
    <property type="entry name" value="DnaJ/Hsp40 cysteine-rich domain"/>
    <property type="match status" value="1"/>
</dbReference>
<dbReference type="GO" id="GO:0031072">
    <property type="term" value="F:heat shock protein binding"/>
    <property type="evidence" value="ECO:0007669"/>
    <property type="project" value="InterPro"/>
</dbReference>
<comment type="subunit">
    <text evidence="2 14">Homodimer.</text>
</comment>
<dbReference type="FunFam" id="2.60.260.20:FF:000004">
    <property type="entry name" value="Molecular chaperone DnaJ"/>
    <property type="match status" value="1"/>
</dbReference>
<comment type="domain">
    <text evidence="14">The J domain is necessary and sufficient to stimulate DnaK ATPase activity. Zinc center 1 plays an important role in the autonomous, DnaK-independent chaperone activity of DnaJ. Zinc center 2 is essential for interaction with DnaK and for DnaJ activity.</text>
</comment>
<dbReference type="InterPro" id="IPR036869">
    <property type="entry name" value="J_dom_sf"/>
</dbReference>
<dbReference type="STRING" id="29542.A6070_00730"/>
<feature type="repeat" description="CXXCXGXG motif" evidence="14">
    <location>
        <begin position="168"/>
        <end position="175"/>
    </location>
</feature>
<evidence type="ECO:0000313" key="19">
    <source>
        <dbReference type="Proteomes" id="UP000182264"/>
    </source>
</evidence>
<dbReference type="CDD" id="cd10719">
    <property type="entry name" value="DnaJ_zf"/>
    <property type="match status" value="1"/>
</dbReference>
<comment type="function">
    <text evidence="11 14">Participates actively in the response to hyperosmotic and heat shock by preventing the aggregation of stress-denatured proteins and by disaggregating proteins, also in an autonomous, DnaK-independent fashion. Unfolded proteins bind initially to DnaJ; upon interaction with the DnaJ-bound protein, DnaK hydrolyzes its bound ATP, resulting in the formation of a stable complex. GrpE releases ADP from DnaK; ATP binding to DnaK triggers the release of the substrate protein, thus completing the reaction cycle. Several rounds of ATP-dependent interactions between DnaJ, DnaK and GrpE are required for fully efficient folding. Also involved, together with DnaK and GrpE, in the DNA replication of plasmids through activation of initiation proteins.</text>
</comment>
<keyword evidence="5 14" id="KW-0479">Metal-binding</keyword>
<dbReference type="GO" id="GO:0051082">
    <property type="term" value="F:unfolded protein binding"/>
    <property type="evidence" value="ECO:0007669"/>
    <property type="project" value="UniProtKB-UniRule"/>
</dbReference>
<protein>
    <recommendedName>
        <fullName evidence="13 14">Chaperone protein DnaJ</fullName>
    </recommendedName>
</protein>
<dbReference type="FunFam" id="2.10.230.10:FF:000002">
    <property type="entry name" value="Molecular chaperone DnaJ"/>
    <property type="match status" value="1"/>
</dbReference>
<evidence type="ECO:0000256" key="8">
    <source>
        <dbReference type="ARBA" id="ARBA00022833"/>
    </source>
</evidence>
<dbReference type="GO" id="GO:0005737">
    <property type="term" value="C:cytoplasm"/>
    <property type="evidence" value="ECO:0007669"/>
    <property type="project" value="UniProtKB-SubCell"/>
</dbReference>
<dbReference type="InterPro" id="IPR001623">
    <property type="entry name" value="DnaJ_domain"/>
</dbReference>
<keyword evidence="4 14" id="KW-0235">DNA replication</keyword>
<dbReference type="CDD" id="cd10747">
    <property type="entry name" value="DnaJ_C"/>
    <property type="match status" value="1"/>
</dbReference>
<dbReference type="GO" id="GO:0009408">
    <property type="term" value="P:response to heat"/>
    <property type="evidence" value="ECO:0007669"/>
    <property type="project" value="InterPro"/>
</dbReference>
<dbReference type="EMBL" id="CP015518">
    <property type="protein sequence ID" value="APG24768.1"/>
    <property type="molecule type" value="Genomic_DNA"/>
</dbReference>
<keyword evidence="7 14" id="KW-0863">Zinc-finger</keyword>
<feature type="binding site" evidence="14">
    <location>
        <position position="151"/>
    </location>
    <ligand>
        <name>Zn(2+)</name>
        <dbReference type="ChEBI" id="CHEBI:29105"/>
        <label>1</label>
    </ligand>
</feature>
<dbReference type="SMART" id="SM00271">
    <property type="entry name" value="DnaJ"/>
    <property type="match status" value="1"/>
</dbReference>
<evidence type="ECO:0000256" key="10">
    <source>
        <dbReference type="ARBA" id="ARBA00023186"/>
    </source>
</evidence>
<dbReference type="Pfam" id="PF01556">
    <property type="entry name" value="DnaJ_C"/>
    <property type="match status" value="1"/>
</dbReference>
<proteinExistence type="inferred from homology"/>
<sequence length="375" mass="40770">MSKLSKRDYYEVLGVHRNASETEIKKAYRKLAIQFHPDKNAGDKQAEDKFKEISEAYSVLSDTQQRVIYDQYGHAGLNGGGGGGSYSSGGFSGTPFEDLFGDLFGDIFGNRGGQRSRGRRGDDLRYNLSISFEEAAFGLETKIQIPRYQTCGTCNGIGAKPGTSPRVCATCQGAGQVRIQQGYFSLTRPCPDCHGEGQIIDQPCAECHGSGRVRGKRTLSLKIPAGVETGSRLKLSAEGEPGLHGGPPGDLYVVISVKDHPLFQRDGQNIICEIPISFPQAALGCELEVPTLTEKLNIKVPAGTQSGKVIKLANYGFPSLQGYNRGDQLVVLRVEVPTSLTDRQKELLEEFAREGGEEIHPMGKTFFAKVKELFG</sequence>
<dbReference type="Pfam" id="PF00226">
    <property type="entry name" value="DnaJ"/>
    <property type="match status" value="1"/>
</dbReference>
<dbReference type="PANTHER" id="PTHR43096">
    <property type="entry name" value="DNAJ HOMOLOG 1, MITOCHONDRIAL-RELATED"/>
    <property type="match status" value="1"/>
</dbReference>
<feature type="repeat" description="CXXCXGXG motif" evidence="14">
    <location>
        <begin position="190"/>
        <end position="197"/>
    </location>
</feature>
<feature type="binding site" evidence="14">
    <location>
        <position position="193"/>
    </location>
    <ligand>
        <name>Zn(2+)</name>
        <dbReference type="ChEBI" id="CHEBI:29105"/>
        <label>2</label>
    </ligand>
</feature>
<dbReference type="GO" id="GO:0005524">
    <property type="term" value="F:ATP binding"/>
    <property type="evidence" value="ECO:0007669"/>
    <property type="project" value="InterPro"/>
</dbReference>
<dbReference type="PRINTS" id="PR00625">
    <property type="entry name" value="JDOMAIN"/>
</dbReference>
<reference evidence="18 19" key="1">
    <citation type="journal article" date="2017" name="Genome Announc.">
        <title>Complete Genome Sequences of Two Acetylene-Fermenting Pelobacter acetylenicus Strains.</title>
        <authorList>
            <person name="Sutton J.M."/>
            <person name="Baesman S.M."/>
            <person name="Fierst J.L."/>
            <person name="Poret-Peterson A.T."/>
            <person name="Oremland R.S."/>
            <person name="Dunlap D.S."/>
            <person name="Akob D.M."/>
        </authorList>
    </citation>
    <scope>NUCLEOTIDE SEQUENCE [LARGE SCALE GENOMIC DNA]</scope>
    <source>
        <strain evidence="18 19">DSM 3247</strain>
    </source>
</reference>
<dbReference type="InterPro" id="IPR008971">
    <property type="entry name" value="HSP40/DnaJ_pept-bd"/>
</dbReference>
<dbReference type="FunFam" id="1.10.287.110:FF:000034">
    <property type="entry name" value="Chaperone protein DnaJ"/>
    <property type="match status" value="1"/>
</dbReference>
<feature type="binding site" evidence="14">
    <location>
        <position position="190"/>
    </location>
    <ligand>
        <name>Zn(2+)</name>
        <dbReference type="ChEBI" id="CHEBI:29105"/>
        <label>2</label>
    </ligand>
</feature>
<dbReference type="CDD" id="cd06257">
    <property type="entry name" value="DnaJ"/>
    <property type="match status" value="1"/>
</dbReference>
<evidence type="ECO:0000259" key="17">
    <source>
        <dbReference type="PROSITE" id="PS51188"/>
    </source>
</evidence>
<dbReference type="SUPFAM" id="SSF49493">
    <property type="entry name" value="HSP40/DnaJ peptide-binding domain"/>
    <property type="match status" value="2"/>
</dbReference>
<dbReference type="NCBIfam" id="TIGR02349">
    <property type="entry name" value="DnaJ_bact"/>
    <property type="match status" value="1"/>
</dbReference>
<dbReference type="GO" id="GO:0042026">
    <property type="term" value="P:protein refolding"/>
    <property type="evidence" value="ECO:0007669"/>
    <property type="project" value="TreeGrafter"/>
</dbReference>
<feature type="domain" description="J" evidence="16">
    <location>
        <begin position="8"/>
        <end position="73"/>
    </location>
</feature>
<evidence type="ECO:0000259" key="16">
    <source>
        <dbReference type="PROSITE" id="PS50076"/>
    </source>
</evidence>
<dbReference type="PANTHER" id="PTHR43096:SF48">
    <property type="entry name" value="CHAPERONE PROTEIN DNAJ"/>
    <property type="match status" value="1"/>
</dbReference>
<feature type="binding site" evidence="14">
    <location>
        <position position="171"/>
    </location>
    <ligand>
        <name>Zn(2+)</name>
        <dbReference type="ChEBI" id="CHEBI:29105"/>
        <label>2</label>
    </ligand>
</feature>
<dbReference type="InterPro" id="IPR036410">
    <property type="entry name" value="HSP_DnaJ_Cys-rich_dom_sf"/>
</dbReference>
<dbReference type="PROSITE" id="PS50076">
    <property type="entry name" value="DNAJ_2"/>
    <property type="match status" value="1"/>
</dbReference>
<name>A0A1L3GGF6_SYNAC</name>
<dbReference type="PROSITE" id="PS00636">
    <property type="entry name" value="DNAJ_1"/>
    <property type="match status" value="1"/>
</dbReference>
<feature type="domain" description="CR-type" evidence="17">
    <location>
        <begin position="138"/>
        <end position="216"/>
    </location>
</feature>
<dbReference type="Gene3D" id="1.10.287.110">
    <property type="entry name" value="DnaJ domain"/>
    <property type="match status" value="1"/>
</dbReference>
<dbReference type="HAMAP" id="MF_01152">
    <property type="entry name" value="DnaJ"/>
    <property type="match status" value="1"/>
</dbReference>
<evidence type="ECO:0000256" key="14">
    <source>
        <dbReference type="HAMAP-Rule" id="MF_01152"/>
    </source>
</evidence>
<gene>
    <name evidence="14" type="primary">dnaJ</name>
    <name evidence="18" type="ORF">A7E75_06790</name>
</gene>
<feature type="binding site" evidence="14">
    <location>
        <position position="207"/>
    </location>
    <ligand>
        <name>Zn(2+)</name>
        <dbReference type="ChEBI" id="CHEBI:29105"/>
        <label>1</label>
    </ligand>
</feature>
<dbReference type="Pfam" id="PF00684">
    <property type="entry name" value="DnaJ_CXXCXGXG"/>
    <property type="match status" value="1"/>
</dbReference>
<evidence type="ECO:0000256" key="5">
    <source>
        <dbReference type="ARBA" id="ARBA00022723"/>
    </source>
</evidence>
<comment type="subcellular location">
    <subcellularLocation>
        <location evidence="1 14">Cytoplasm</location>
    </subcellularLocation>
</comment>
<dbReference type="GO" id="GO:0008270">
    <property type="term" value="F:zinc ion binding"/>
    <property type="evidence" value="ECO:0007669"/>
    <property type="project" value="UniProtKB-UniRule"/>
</dbReference>
<evidence type="ECO:0000256" key="7">
    <source>
        <dbReference type="ARBA" id="ARBA00022771"/>
    </source>
</evidence>
<evidence type="ECO:0000256" key="6">
    <source>
        <dbReference type="ARBA" id="ARBA00022737"/>
    </source>
</evidence>
<dbReference type="Gene3D" id="2.10.230.10">
    <property type="entry name" value="Heat shock protein DnaJ, cysteine-rich domain"/>
    <property type="match status" value="1"/>
</dbReference>
<dbReference type="InterPro" id="IPR012724">
    <property type="entry name" value="DnaJ"/>
</dbReference>